<protein>
    <recommendedName>
        <fullName evidence="4">DUF2254 domain-containing protein</fullName>
    </recommendedName>
</protein>
<proteinExistence type="predicted"/>
<name>A0ABQ0U1X5_9GAMM</name>
<gene>
    <name evidence="2" type="ORF">HHA04nite_07150</name>
</gene>
<keyword evidence="1" id="KW-0472">Membrane</keyword>
<comment type="caution">
    <text evidence="2">The sequence shown here is derived from an EMBL/GenBank/DDBJ whole genome shotgun (WGS) entry which is preliminary data.</text>
</comment>
<feature type="transmembrane region" description="Helical" evidence="1">
    <location>
        <begin position="82"/>
        <end position="107"/>
    </location>
</feature>
<keyword evidence="3" id="KW-1185">Reference proteome</keyword>
<sequence length="463" mass="51084">MAERGAANAVILAARGPAMSPTLLLHPVQLFRRFASSIAYLPTLAAASYGLLGLMILLSTTLDVGFPDGLEAWIPPLPDGARGLMTALLGGMISLMVFSFSMVMSILSQAGGNFSHKLVFGLISERRHQWVLGHYLGTILLLLLLLMAPDDARGWMAPAVYLACILVVHCLGLFVYFIHNASQSVQIDAVIRDLHDTTLRAMHRQQARQRGERWRCMDARPLPRPPCHEIRMRQEGYVQSADLAAMARLAAGVNGRLHLSFRFGDYLIEGAPVAMLEAEEAPDAAWEEALQECLVRLDGESVSEHYVHGMTQLMEVAIKALSPGINDPGTARLCLHRLTDLLRHHLAWQPTNALLDEQQRLRVTWPLEGLDSLLHRLFVPLLHYGGDDQSVLLGLLKALKVLSLEADGTRLSALQAMAERVVARLERISDHPMDRAFVGDRLTRGRHRLALPRELPPKGGAGQ</sequence>
<feature type="transmembrane region" description="Helical" evidence="1">
    <location>
        <begin position="38"/>
        <end position="62"/>
    </location>
</feature>
<dbReference type="Proteomes" id="UP000321121">
    <property type="component" value="Unassembled WGS sequence"/>
</dbReference>
<dbReference type="RefSeq" id="WP_379825633.1">
    <property type="nucleotide sequence ID" value="NZ_JBHUNQ010000002.1"/>
</dbReference>
<evidence type="ECO:0000313" key="3">
    <source>
        <dbReference type="Proteomes" id="UP000321121"/>
    </source>
</evidence>
<feature type="transmembrane region" description="Helical" evidence="1">
    <location>
        <begin position="128"/>
        <end position="147"/>
    </location>
</feature>
<feature type="transmembrane region" description="Helical" evidence="1">
    <location>
        <begin position="159"/>
        <end position="178"/>
    </location>
</feature>
<evidence type="ECO:0008006" key="4">
    <source>
        <dbReference type="Google" id="ProtNLM"/>
    </source>
</evidence>
<accession>A0ABQ0U1X5</accession>
<organism evidence="2 3">
    <name type="scientific">Halomonas halophila</name>
    <dbReference type="NCBI Taxonomy" id="29573"/>
    <lineage>
        <taxon>Bacteria</taxon>
        <taxon>Pseudomonadati</taxon>
        <taxon>Pseudomonadota</taxon>
        <taxon>Gammaproteobacteria</taxon>
        <taxon>Oceanospirillales</taxon>
        <taxon>Halomonadaceae</taxon>
        <taxon>Halomonas</taxon>
    </lineage>
</organism>
<evidence type="ECO:0000313" key="2">
    <source>
        <dbReference type="EMBL" id="GEK72171.1"/>
    </source>
</evidence>
<reference evidence="2 3" key="1">
    <citation type="submission" date="2019-07" db="EMBL/GenBank/DDBJ databases">
        <title>Whole genome shotgun sequence of Halomonas halophila NBRC 102604.</title>
        <authorList>
            <person name="Hosoyama A."/>
            <person name="Uohara A."/>
            <person name="Ohji S."/>
            <person name="Ichikawa N."/>
        </authorList>
    </citation>
    <scope>NUCLEOTIDE SEQUENCE [LARGE SCALE GENOMIC DNA]</scope>
    <source>
        <strain evidence="2 3">NBRC 102604</strain>
    </source>
</reference>
<keyword evidence="1" id="KW-0812">Transmembrane</keyword>
<dbReference type="EMBL" id="BJUS01000004">
    <property type="protein sequence ID" value="GEK72171.1"/>
    <property type="molecule type" value="Genomic_DNA"/>
</dbReference>
<dbReference type="InterPro" id="IPR018723">
    <property type="entry name" value="DUF2254_membrane"/>
</dbReference>
<evidence type="ECO:0000256" key="1">
    <source>
        <dbReference type="SAM" id="Phobius"/>
    </source>
</evidence>
<dbReference type="Pfam" id="PF10011">
    <property type="entry name" value="DUF2254"/>
    <property type="match status" value="1"/>
</dbReference>
<keyword evidence="1" id="KW-1133">Transmembrane helix</keyword>